<comment type="caution">
    <text evidence="4">The sequence shown here is derived from an EMBL/GenBank/DDBJ whole genome shotgun (WGS) entry which is preliminary data.</text>
</comment>
<dbReference type="InterPro" id="IPR036425">
    <property type="entry name" value="MoaB/Mog-like_dom_sf"/>
</dbReference>
<protein>
    <recommendedName>
        <fullName evidence="3">MoaB/Mog domain-containing protein</fullName>
    </recommendedName>
</protein>
<dbReference type="Pfam" id="PF00994">
    <property type="entry name" value="MoCF_biosynth"/>
    <property type="match status" value="1"/>
</dbReference>
<dbReference type="SMART" id="SM00852">
    <property type="entry name" value="MoCF_biosynth"/>
    <property type="match status" value="1"/>
</dbReference>
<dbReference type="GO" id="GO:0006777">
    <property type="term" value="P:Mo-molybdopterin cofactor biosynthetic process"/>
    <property type="evidence" value="ECO:0007669"/>
    <property type="project" value="UniProtKB-KW"/>
</dbReference>
<gene>
    <name evidence="4" type="ORF">S01H1_44906</name>
</gene>
<proteinExistence type="predicted"/>
<dbReference type="EMBL" id="BARS01028667">
    <property type="protein sequence ID" value="GAG11141.1"/>
    <property type="molecule type" value="Genomic_DNA"/>
</dbReference>
<dbReference type="AlphaFoldDB" id="X0WEL9"/>
<dbReference type="Gene3D" id="3.40.980.10">
    <property type="entry name" value="MoaB/Mog-like domain"/>
    <property type="match status" value="1"/>
</dbReference>
<dbReference type="InterPro" id="IPR051920">
    <property type="entry name" value="MPT_Adenylyltrnsfr/MoaC-Rel"/>
</dbReference>
<evidence type="ECO:0000313" key="4">
    <source>
        <dbReference type="EMBL" id="GAG11141.1"/>
    </source>
</evidence>
<sequence length="122" mass="12996">MIKVAILTVSDSCSKGQREDASGQTIRNMLSADKFEICGYKVVADEHQSISEELTNFVDVVNADIVLTTGGTGLGPRDVTPEATAAVCQKMVPGLAETMRLEGLKKSRNAVLSRAVAGIREN</sequence>
<dbReference type="PANTHER" id="PTHR43764">
    <property type="entry name" value="MOLYBDENUM COFACTOR BIOSYNTHESIS"/>
    <property type="match status" value="1"/>
</dbReference>
<dbReference type="PANTHER" id="PTHR43764:SF1">
    <property type="entry name" value="MOLYBDOPTERIN MOLYBDOTRANSFERASE"/>
    <property type="match status" value="1"/>
</dbReference>
<feature type="non-terminal residue" evidence="4">
    <location>
        <position position="122"/>
    </location>
</feature>
<dbReference type="CDD" id="cd00886">
    <property type="entry name" value="MogA_MoaB"/>
    <property type="match status" value="1"/>
</dbReference>
<dbReference type="SUPFAM" id="SSF53218">
    <property type="entry name" value="Molybdenum cofactor biosynthesis proteins"/>
    <property type="match status" value="1"/>
</dbReference>
<evidence type="ECO:0000256" key="2">
    <source>
        <dbReference type="ARBA" id="ARBA00023150"/>
    </source>
</evidence>
<dbReference type="NCBIfam" id="TIGR00177">
    <property type="entry name" value="molyb_syn"/>
    <property type="match status" value="1"/>
</dbReference>
<dbReference type="InterPro" id="IPR008284">
    <property type="entry name" value="MoCF_biosynth_CS"/>
</dbReference>
<accession>X0WEL9</accession>
<comment type="pathway">
    <text evidence="1">Cofactor biosynthesis; molybdopterin biosynthesis.</text>
</comment>
<dbReference type="InterPro" id="IPR001453">
    <property type="entry name" value="MoaB/Mog_dom"/>
</dbReference>
<evidence type="ECO:0000256" key="1">
    <source>
        <dbReference type="ARBA" id="ARBA00005046"/>
    </source>
</evidence>
<organism evidence="4">
    <name type="scientific">marine sediment metagenome</name>
    <dbReference type="NCBI Taxonomy" id="412755"/>
    <lineage>
        <taxon>unclassified sequences</taxon>
        <taxon>metagenomes</taxon>
        <taxon>ecological metagenomes</taxon>
    </lineage>
</organism>
<evidence type="ECO:0000259" key="3">
    <source>
        <dbReference type="SMART" id="SM00852"/>
    </source>
</evidence>
<dbReference type="PROSITE" id="PS01078">
    <property type="entry name" value="MOCF_BIOSYNTHESIS_1"/>
    <property type="match status" value="1"/>
</dbReference>
<feature type="domain" description="MoaB/Mog" evidence="3">
    <location>
        <begin position="5"/>
        <end position="122"/>
    </location>
</feature>
<reference evidence="4" key="1">
    <citation type="journal article" date="2014" name="Front. Microbiol.">
        <title>High frequency of phylogenetically diverse reductive dehalogenase-homologous genes in deep subseafloor sedimentary metagenomes.</title>
        <authorList>
            <person name="Kawai M."/>
            <person name="Futagami T."/>
            <person name="Toyoda A."/>
            <person name="Takaki Y."/>
            <person name="Nishi S."/>
            <person name="Hori S."/>
            <person name="Arai W."/>
            <person name="Tsubouchi T."/>
            <person name="Morono Y."/>
            <person name="Uchiyama I."/>
            <person name="Ito T."/>
            <person name="Fujiyama A."/>
            <person name="Inagaki F."/>
            <person name="Takami H."/>
        </authorList>
    </citation>
    <scope>NUCLEOTIDE SEQUENCE</scope>
    <source>
        <strain evidence="4">Expedition CK06-06</strain>
    </source>
</reference>
<keyword evidence="2" id="KW-0501">Molybdenum cofactor biosynthesis</keyword>
<name>X0WEL9_9ZZZZ</name>